<evidence type="ECO:0000313" key="2">
    <source>
        <dbReference type="EMBL" id="CCH74057.1"/>
    </source>
</evidence>
<organism evidence="2 3">
    <name type="scientific">Nostocoides australiense Ben110</name>
    <dbReference type="NCBI Taxonomy" id="1193182"/>
    <lineage>
        <taxon>Bacteria</taxon>
        <taxon>Bacillati</taxon>
        <taxon>Actinomycetota</taxon>
        <taxon>Actinomycetes</taxon>
        <taxon>Micrococcales</taxon>
        <taxon>Intrasporangiaceae</taxon>
        <taxon>Nostocoides</taxon>
    </lineage>
</organism>
<dbReference type="Proteomes" id="UP000035763">
    <property type="component" value="Unassembled WGS sequence"/>
</dbReference>
<proteinExistence type="predicted"/>
<gene>
    <name evidence="2" type="ORF">BN11_3720003</name>
</gene>
<reference evidence="2 3" key="1">
    <citation type="journal article" date="2013" name="ISME J.">
        <title>A metabolic model for members of the genus Tetrasphaera involved in enhanced biological phosphorus removal.</title>
        <authorList>
            <person name="Kristiansen R."/>
            <person name="Nguyen H.T.T."/>
            <person name="Saunders A.M."/>
            <person name="Nielsen J.L."/>
            <person name="Wimmer R."/>
            <person name="Le V.Q."/>
            <person name="McIlroy S.J."/>
            <person name="Petrovski S."/>
            <person name="Seviour R.J."/>
            <person name="Calteau A."/>
            <person name="Nielsen K.L."/>
            <person name="Nielsen P.H."/>
        </authorList>
    </citation>
    <scope>NUCLEOTIDE SEQUENCE [LARGE SCALE GENOMIC DNA]</scope>
    <source>
        <strain evidence="2 3">Ben110</strain>
    </source>
</reference>
<sequence length="22" mass="2654">MRPPKQVVFDDPEDLDVPEWLK</sequence>
<dbReference type="EMBL" id="CAJA01000304">
    <property type="protein sequence ID" value="CCH74057.1"/>
    <property type="molecule type" value="Genomic_DNA"/>
</dbReference>
<feature type="region of interest" description="Disordered" evidence="1">
    <location>
        <begin position="1"/>
        <end position="22"/>
    </location>
</feature>
<accession>W6JY50</accession>
<dbReference type="AlphaFoldDB" id="W6JY50"/>
<evidence type="ECO:0000313" key="3">
    <source>
        <dbReference type="Proteomes" id="UP000035763"/>
    </source>
</evidence>
<protein>
    <submittedName>
        <fullName evidence="2">Uncharacterized protein</fullName>
    </submittedName>
</protein>
<evidence type="ECO:0000256" key="1">
    <source>
        <dbReference type="SAM" id="MobiDB-lite"/>
    </source>
</evidence>
<comment type="caution">
    <text evidence="2">The sequence shown here is derived from an EMBL/GenBank/DDBJ whole genome shotgun (WGS) entry which is preliminary data.</text>
</comment>
<keyword evidence="3" id="KW-1185">Reference proteome</keyword>
<name>W6JY50_9MICO</name>
<feature type="compositionally biased region" description="Acidic residues" evidence="1">
    <location>
        <begin position="10"/>
        <end position="22"/>
    </location>
</feature>